<dbReference type="OrthoDB" id="5295250at2759"/>
<evidence type="ECO:0000313" key="3">
    <source>
        <dbReference type="EMBL" id="KAJ5403926.1"/>
    </source>
</evidence>
<feature type="region of interest" description="Disordered" evidence="1">
    <location>
        <begin position="1"/>
        <end position="22"/>
    </location>
</feature>
<dbReference type="Gene3D" id="1.20.1280.50">
    <property type="match status" value="1"/>
</dbReference>
<dbReference type="AlphaFoldDB" id="A0A9W9W606"/>
<evidence type="ECO:0000256" key="1">
    <source>
        <dbReference type="SAM" id="MobiDB-lite"/>
    </source>
</evidence>
<dbReference type="RefSeq" id="XP_056491168.1">
    <property type="nucleotide sequence ID" value="XM_056628434.1"/>
</dbReference>
<gene>
    <name evidence="3" type="ORF">N7509_003797</name>
</gene>
<evidence type="ECO:0000313" key="4">
    <source>
        <dbReference type="Proteomes" id="UP001147747"/>
    </source>
</evidence>
<reference evidence="3" key="2">
    <citation type="journal article" date="2023" name="IMA Fungus">
        <title>Comparative genomic study of the Penicillium genus elucidates a diverse pangenome and 15 lateral gene transfer events.</title>
        <authorList>
            <person name="Petersen C."/>
            <person name="Sorensen T."/>
            <person name="Nielsen M.R."/>
            <person name="Sondergaard T.E."/>
            <person name="Sorensen J.L."/>
            <person name="Fitzpatrick D.A."/>
            <person name="Frisvad J.C."/>
            <person name="Nielsen K.L."/>
        </authorList>
    </citation>
    <scope>NUCLEOTIDE SEQUENCE</scope>
    <source>
        <strain evidence="3">IBT 29677</strain>
    </source>
</reference>
<reference evidence="3" key="1">
    <citation type="submission" date="2022-12" db="EMBL/GenBank/DDBJ databases">
        <authorList>
            <person name="Petersen C."/>
        </authorList>
    </citation>
    <scope>NUCLEOTIDE SEQUENCE</scope>
    <source>
        <strain evidence="3">IBT 29677</strain>
    </source>
</reference>
<sequence length="510" mass="58413">MEVDFLLRPSGDRTSSSKTGAAAPETEAFPLDFVRNLPLEILILVFQNLPLEKFICLQIVSKTWKERLSSYTLQYAVIRNLGPWAVDENIKDTVAFIKKRKRIENGRFVSQITFPFGNKALLKNPWNRAVDYSEGYLAWISYRSFALDVLNLRTGKLDEFTTNDQEAPCDVRVSNSILVAIAWRTCHVWNLHTYEHSSFKLPHSCYLHESLVHGTKLILMGANSSLHSKGYIVHWSHELQVLRTIPWEDMETIKTLILDPSVDKFTILSLTRIPDADNEDLVDPLIGSPPALENLPNYHPNTETRVEIFELDNETGAFKSTSRQTQRMLLRNGEKVDSCCIQPGQLSMVDKIKHWDSEHDVGKRNSNSAEHEVNERYIPEPSHCFDHRFCSLEKEQGFVINRAVTVQRPRYHDGFEFISPSPGVFYFSRFQNEGYGADDVSIMRPYSPDFSPDHQQLYESIDQLPEGKGARAFGDSDFLVFVKEFALEDLGQPEYSYEAEDSDEAEDSKV</sequence>
<proteinExistence type="predicted"/>
<protein>
    <recommendedName>
        <fullName evidence="2">F-box domain-containing protein</fullName>
    </recommendedName>
</protein>
<dbReference type="EMBL" id="JAPZBU010000005">
    <property type="protein sequence ID" value="KAJ5403926.1"/>
    <property type="molecule type" value="Genomic_DNA"/>
</dbReference>
<dbReference type="SUPFAM" id="SSF81383">
    <property type="entry name" value="F-box domain"/>
    <property type="match status" value="1"/>
</dbReference>
<dbReference type="Pfam" id="PF00646">
    <property type="entry name" value="F-box"/>
    <property type="match status" value="1"/>
</dbReference>
<dbReference type="InterPro" id="IPR001810">
    <property type="entry name" value="F-box_dom"/>
</dbReference>
<organism evidence="3 4">
    <name type="scientific">Penicillium cosmopolitanum</name>
    <dbReference type="NCBI Taxonomy" id="1131564"/>
    <lineage>
        <taxon>Eukaryota</taxon>
        <taxon>Fungi</taxon>
        <taxon>Dikarya</taxon>
        <taxon>Ascomycota</taxon>
        <taxon>Pezizomycotina</taxon>
        <taxon>Eurotiomycetes</taxon>
        <taxon>Eurotiomycetidae</taxon>
        <taxon>Eurotiales</taxon>
        <taxon>Aspergillaceae</taxon>
        <taxon>Penicillium</taxon>
    </lineage>
</organism>
<name>A0A9W9W606_9EURO</name>
<dbReference type="SUPFAM" id="SSF101908">
    <property type="entry name" value="Putative isomerase YbhE"/>
    <property type="match status" value="1"/>
</dbReference>
<dbReference type="PROSITE" id="PS50181">
    <property type="entry name" value="FBOX"/>
    <property type="match status" value="1"/>
</dbReference>
<dbReference type="GeneID" id="81367414"/>
<dbReference type="Proteomes" id="UP001147747">
    <property type="component" value="Unassembled WGS sequence"/>
</dbReference>
<accession>A0A9W9W606</accession>
<evidence type="ECO:0000259" key="2">
    <source>
        <dbReference type="PROSITE" id="PS50181"/>
    </source>
</evidence>
<feature type="domain" description="F-box" evidence="2">
    <location>
        <begin position="31"/>
        <end position="81"/>
    </location>
</feature>
<keyword evidence="4" id="KW-1185">Reference proteome</keyword>
<comment type="caution">
    <text evidence="3">The sequence shown here is derived from an EMBL/GenBank/DDBJ whole genome shotgun (WGS) entry which is preliminary data.</text>
</comment>
<dbReference type="InterPro" id="IPR036047">
    <property type="entry name" value="F-box-like_dom_sf"/>
</dbReference>